<protein>
    <submittedName>
        <fullName evidence="2">Uncharacterized protein</fullName>
    </submittedName>
</protein>
<evidence type="ECO:0000313" key="2">
    <source>
        <dbReference type="EMBL" id="DAF65050.1"/>
    </source>
</evidence>
<accession>A0A8S5TPH9</accession>
<keyword evidence="1" id="KW-1133">Transmembrane helix</keyword>
<keyword evidence="1" id="KW-0812">Transmembrane</keyword>
<reference evidence="2" key="1">
    <citation type="journal article" date="2021" name="Proc. Natl. Acad. Sci. U.S.A.">
        <title>A Catalog of Tens of Thousands of Viruses from Human Metagenomes Reveals Hidden Associations with Chronic Diseases.</title>
        <authorList>
            <person name="Tisza M.J."/>
            <person name="Buck C.B."/>
        </authorList>
    </citation>
    <scope>NUCLEOTIDE SEQUENCE</scope>
    <source>
        <strain evidence="2">Ct2iq11</strain>
    </source>
</reference>
<name>A0A8S5TPH9_9CAUD</name>
<dbReference type="EMBL" id="BK032872">
    <property type="protein sequence ID" value="DAF65050.1"/>
    <property type="molecule type" value="Genomic_DNA"/>
</dbReference>
<evidence type="ECO:0000256" key="1">
    <source>
        <dbReference type="SAM" id="Phobius"/>
    </source>
</evidence>
<proteinExistence type="predicted"/>
<keyword evidence="1" id="KW-0472">Membrane</keyword>
<organism evidence="2">
    <name type="scientific">Podoviridae sp. ct2iq11</name>
    <dbReference type="NCBI Taxonomy" id="2827720"/>
    <lineage>
        <taxon>Viruses</taxon>
        <taxon>Duplodnaviria</taxon>
        <taxon>Heunggongvirae</taxon>
        <taxon>Uroviricota</taxon>
        <taxon>Caudoviricetes</taxon>
    </lineage>
</organism>
<sequence>MQATEWRPCVYLLLWARERDAHLVSRGPIPLLIDTLYVSLAGGSITFQFFSTFFYFYHGAAWRPCRVSAHYHHFQVRTAASAYLHIRISIYLHMYISAYLHILIFEYKHMPLSEYPHNNIVIYKHIKLSLYRG</sequence>
<feature type="transmembrane region" description="Helical" evidence="1">
    <location>
        <begin position="36"/>
        <end position="57"/>
    </location>
</feature>